<name>A0A0H2RXV7_9AGAM</name>
<proteinExistence type="predicted"/>
<sequence>MLQLYHVRNENCSRRSPHSDGILYSIFRVFFGRKVRRKQSALCCTASVASGFLSMNHDPGESIEADNVSMKRQE</sequence>
<keyword evidence="2" id="KW-1185">Reference proteome</keyword>
<reference evidence="1 2" key="1">
    <citation type="submission" date="2015-04" db="EMBL/GenBank/DDBJ databases">
        <title>Complete genome sequence of Schizopora paradoxa KUC8140, a cosmopolitan wood degrader in East Asia.</title>
        <authorList>
            <consortium name="DOE Joint Genome Institute"/>
            <person name="Min B."/>
            <person name="Park H."/>
            <person name="Jang Y."/>
            <person name="Kim J.-J."/>
            <person name="Kim K.H."/>
            <person name="Pangilinan J."/>
            <person name="Lipzen A."/>
            <person name="Riley R."/>
            <person name="Grigoriev I.V."/>
            <person name="Spatafora J.W."/>
            <person name="Choi I.-G."/>
        </authorList>
    </citation>
    <scope>NUCLEOTIDE SEQUENCE [LARGE SCALE GENOMIC DNA]</scope>
    <source>
        <strain evidence="1 2">KUC8140</strain>
    </source>
</reference>
<evidence type="ECO:0000313" key="2">
    <source>
        <dbReference type="Proteomes" id="UP000053477"/>
    </source>
</evidence>
<dbReference type="EMBL" id="KQ086050">
    <property type="protein sequence ID" value="KLO09616.1"/>
    <property type="molecule type" value="Genomic_DNA"/>
</dbReference>
<dbReference type="Proteomes" id="UP000053477">
    <property type="component" value="Unassembled WGS sequence"/>
</dbReference>
<evidence type="ECO:0000313" key="1">
    <source>
        <dbReference type="EMBL" id="KLO09616.1"/>
    </source>
</evidence>
<protein>
    <submittedName>
        <fullName evidence="1">Uncharacterized protein</fullName>
    </submittedName>
</protein>
<accession>A0A0H2RXV7</accession>
<organism evidence="1 2">
    <name type="scientific">Schizopora paradoxa</name>
    <dbReference type="NCBI Taxonomy" id="27342"/>
    <lineage>
        <taxon>Eukaryota</taxon>
        <taxon>Fungi</taxon>
        <taxon>Dikarya</taxon>
        <taxon>Basidiomycota</taxon>
        <taxon>Agaricomycotina</taxon>
        <taxon>Agaricomycetes</taxon>
        <taxon>Hymenochaetales</taxon>
        <taxon>Schizoporaceae</taxon>
        <taxon>Schizopora</taxon>
    </lineage>
</organism>
<dbReference type="AlphaFoldDB" id="A0A0H2RXV7"/>
<dbReference type="InParanoid" id="A0A0H2RXV7"/>
<gene>
    <name evidence="1" type="ORF">SCHPADRAFT_558271</name>
</gene>